<proteinExistence type="predicted"/>
<dbReference type="AlphaFoldDB" id="A0A7I8IWU3"/>
<feature type="region of interest" description="Disordered" evidence="1">
    <location>
        <begin position="80"/>
        <end position="149"/>
    </location>
</feature>
<feature type="region of interest" description="Disordered" evidence="1">
    <location>
        <begin position="1"/>
        <end position="62"/>
    </location>
</feature>
<keyword evidence="2" id="KW-0472">Membrane</keyword>
<dbReference type="PANTHER" id="PTHR33067:SF31">
    <property type="entry name" value="RNA-DIRECTED DNA POLYMERASE"/>
    <property type="match status" value="1"/>
</dbReference>
<dbReference type="PANTHER" id="PTHR33067">
    <property type="entry name" value="RNA-DIRECTED DNA POLYMERASE-RELATED"/>
    <property type="match status" value="1"/>
</dbReference>
<accession>A0A7I8IWU3</accession>
<dbReference type="InterPro" id="IPR021109">
    <property type="entry name" value="Peptidase_aspartic_dom_sf"/>
</dbReference>
<keyword evidence="2" id="KW-0812">Transmembrane</keyword>
<reference evidence="3 4" key="1">
    <citation type="submission" date="2019-12" db="EMBL/GenBank/DDBJ databases">
        <authorList>
            <person name="Scholz U."/>
            <person name="Mascher M."/>
            <person name="Fiebig A."/>
        </authorList>
    </citation>
    <scope>NUCLEOTIDE SEQUENCE</scope>
</reference>
<dbReference type="EMBL" id="LR743593">
    <property type="protein sequence ID" value="CAA2622416.1"/>
    <property type="molecule type" value="Genomic_DNA"/>
</dbReference>
<feature type="compositionally biased region" description="Basic and acidic residues" evidence="1">
    <location>
        <begin position="82"/>
        <end position="100"/>
    </location>
</feature>
<dbReference type="InterPro" id="IPR043502">
    <property type="entry name" value="DNA/RNA_pol_sf"/>
</dbReference>
<dbReference type="EMBL" id="CACRZD030000006">
    <property type="protein sequence ID" value="CAA6662065.1"/>
    <property type="molecule type" value="Genomic_DNA"/>
</dbReference>
<keyword evidence="4" id="KW-1185">Reference proteome</keyword>
<protein>
    <submittedName>
        <fullName evidence="3">Uncharacterized protein</fullName>
    </submittedName>
</protein>
<feature type="transmembrane region" description="Helical" evidence="2">
    <location>
        <begin position="564"/>
        <end position="588"/>
    </location>
</feature>
<dbReference type="CDD" id="cd00303">
    <property type="entry name" value="retropepsin_like"/>
    <property type="match status" value="1"/>
</dbReference>
<evidence type="ECO:0000256" key="2">
    <source>
        <dbReference type="SAM" id="Phobius"/>
    </source>
</evidence>
<keyword evidence="2" id="KW-1133">Transmembrane helix</keyword>
<dbReference type="SUPFAM" id="SSF50630">
    <property type="entry name" value="Acid proteases"/>
    <property type="match status" value="1"/>
</dbReference>
<feature type="compositionally biased region" description="Polar residues" evidence="1">
    <location>
        <begin position="21"/>
        <end position="61"/>
    </location>
</feature>
<gene>
    <name evidence="3" type="ORF">SI7747_06008458</name>
</gene>
<evidence type="ECO:0000256" key="1">
    <source>
        <dbReference type="SAM" id="MobiDB-lite"/>
    </source>
</evidence>
<name>A0A7I8IWU3_SPIIN</name>
<dbReference type="Gene3D" id="2.40.70.10">
    <property type="entry name" value="Acid Proteases"/>
    <property type="match status" value="1"/>
</dbReference>
<dbReference type="Proteomes" id="UP001189122">
    <property type="component" value="Unassembled WGS sequence"/>
</dbReference>
<organism evidence="3">
    <name type="scientific">Spirodela intermedia</name>
    <name type="common">Intermediate duckweed</name>
    <dbReference type="NCBI Taxonomy" id="51605"/>
    <lineage>
        <taxon>Eukaryota</taxon>
        <taxon>Viridiplantae</taxon>
        <taxon>Streptophyta</taxon>
        <taxon>Embryophyta</taxon>
        <taxon>Tracheophyta</taxon>
        <taxon>Spermatophyta</taxon>
        <taxon>Magnoliopsida</taxon>
        <taxon>Liliopsida</taxon>
        <taxon>Araceae</taxon>
        <taxon>Lemnoideae</taxon>
        <taxon>Spirodela</taxon>
    </lineage>
</organism>
<evidence type="ECO:0000313" key="4">
    <source>
        <dbReference type="Proteomes" id="UP001189122"/>
    </source>
</evidence>
<dbReference type="SUPFAM" id="SSF56672">
    <property type="entry name" value="DNA/RNA polymerases"/>
    <property type="match status" value="1"/>
</dbReference>
<sequence length="609" mass="68731">MEQMSRMNSRVDEIQDFVKTNIPTSTVNKKGKQVSFSDQLPSQATINPRNQGSSSSQTHNLSHVHVDEEEVEAALAISSLRSGKDLPDPYKDHPLHKSSIDDETPTVVVEPDSSSDDEEERVQVEPNPDTYKPPVPYPQALSKPKAKVSESDDHLLETFQKVTITIPLVDAIRHIPSYAKFLKGICTHHRSPKRIQLSENISSIMMNSLPIKKRDPGAPMITSEIGGMIFTRSLLDTGASINILPKAVYDRHHVGELQPFLIELCLADGSVRKPHGIVEDVIVRIEGCYFPVDFLVVDMKITKELSQAPIILGRPFLATAKAVTDWGKGEVILKVGEHTVKVNINKLMKYPSQAFEDLGAIDLFDDQDIETCIEEVMTVNEGADFEELPLDDPTGELKPLPSTLKYAFLDSQQVKPVIISSQLNEEQEKRLLDVLRRNEQAIGWTLADLRGLDPSLCTHRIFLEDESRPVREAQRRLNPKVWEAVKEEILKWLNAEIIYPISDSQWVSPVHVVPKKAGVTVTVNDKGEEIQTRLPTKWRVCIDYRKLNAATKKDHFPFSTERRFLFFLSYILLLLIFMHFFSSTITIIGQIAIIKLTRLGEINTLHFST</sequence>
<dbReference type="Gene3D" id="3.10.10.10">
    <property type="entry name" value="HIV Type 1 Reverse Transcriptase, subunit A, domain 1"/>
    <property type="match status" value="1"/>
</dbReference>
<evidence type="ECO:0000313" key="3">
    <source>
        <dbReference type="EMBL" id="CAA2622416.1"/>
    </source>
</evidence>